<dbReference type="GO" id="GO:0003959">
    <property type="term" value="F:NADPH dehydrogenase activity"/>
    <property type="evidence" value="ECO:0007669"/>
    <property type="project" value="InterPro"/>
</dbReference>
<reference evidence="7 8" key="1">
    <citation type="submission" date="2019-03" db="EMBL/GenBank/DDBJ databases">
        <title>Paracraurococcus aquatilis NE82 genome sequence.</title>
        <authorList>
            <person name="Zhao Y."/>
            <person name="Du Z."/>
        </authorList>
    </citation>
    <scope>NUCLEOTIDE SEQUENCE [LARGE SCALE GENOMIC DNA]</scope>
    <source>
        <strain evidence="7 8">NE82</strain>
    </source>
</reference>
<evidence type="ECO:0000256" key="5">
    <source>
        <dbReference type="ARBA" id="ARBA00023002"/>
    </source>
</evidence>
<evidence type="ECO:0000256" key="2">
    <source>
        <dbReference type="ARBA" id="ARBA00022630"/>
    </source>
</evidence>
<proteinExistence type="predicted"/>
<keyword evidence="8" id="KW-1185">Reference proteome</keyword>
<sequence>MTDLFAPLTLRGVTLKNRIGVSPMCMYCCGGDGRPTEWHLQHLLSRAVGGAGLVITEAAAVTPEGRISPDDLGLWGEEHLAGHARLAAGIAALGAVPGIQLAHAGRKASRNAPWEGGRAPAERGWVALAPSAEAFDDYAVPRAMTEAEILSTVAAFAAAARRSVQAGYRFIELHAAHGYLGHQFLSPLSNRRNDAWGGDFDGRARFVLEMTRAVRAAIPDEVPVCVRVSHTDWVEGGWSTEETVELSRRLKVLGVDMIDVSSGGLHPAQKIPVGPGYQVPGAEAVRRGADLPVAAVGMITEPEQAQAILAEGRADLVLLARALLRDPYWPLHAAARLGRLDAVQAPPQYERGWMALGRVEKELAVAAAMPAL</sequence>
<dbReference type="GO" id="GO:0050661">
    <property type="term" value="F:NADP binding"/>
    <property type="evidence" value="ECO:0007669"/>
    <property type="project" value="InterPro"/>
</dbReference>
<keyword evidence="3" id="KW-0288">FMN</keyword>
<dbReference type="PANTHER" id="PTHR43303">
    <property type="entry name" value="NADPH DEHYDROGENASE C23G7.10C-RELATED"/>
    <property type="match status" value="1"/>
</dbReference>
<evidence type="ECO:0000256" key="1">
    <source>
        <dbReference type="ARBA" id="ARBA00001917"/>
    </source>
</evidence>
<dbReference type="Pfam" id="PF00724">
    <property type="entry name" value="Oxidored_FMN"/>
    <property type="match status" value="1"/>
</dbReference>
<evidence type="ECO:0000256" key="4">
    <source>
        <dbReference type="ARBA" id="ARBA00022857"/>
    </source>
</evidence>
<dbReference type="InterPro" id="IPR013785">
    <property type="entry name" value="Aldolase_TIM"/>
</dbReference>
<keyword evidence="2" id="KW-0285">Flavoprotein</keyword>
<dbReference type="EMBL" id="SKBM01000005">
    <property type="protein sequence ID" value="TCZ64510.1"/>
    <property type="molecule type" value="Genomic_DNA"/>
</dbReference>
<protein>
    <submittedName>
        <fullName evidence="7">NADH:flavin oxidoreductase/NADH oxidase</fullName>
    </submittedName>
</protein>
<dbReference type="InterPro" id="IPR001155">
    <property type="entry name" value="OxRdtase_FMN_N"/>
</dbReference>
<feature type="domain" description="NADH:flavin oxidoreductase/NADH oxidase N-terminal" evidence="6">
    <location>
        <begin position="3"/>
        <end position="335"/>
    </location>
</feature>
<name>A0A4R4DVM8_9PROT</name>
<organism evidence="7 8">
    <name type="scientific">Roseicella aquatilis</name>
    <dbReference type="NCBI Taxonomy" id="2527868"/>
    <lineage>
        <taxon>Bacteria</taxon>
        <taxon>Pseudomonadati</taxon>
        <taxon>Pseudomonadota</taxon>
        <taxon>Alphaproteobacteria</taxon>
        <taxon>Acetobacterales</taxon>
        <taxon>Roseomonadaceae</taxon>
        <taxon>Roseicella</taxon>
    </lineage>
</organism>
<keyword evidence="5" id="KW-0560">Oxidoreductase</keyword>
<accession>A0A4R4DVM8</accession>
<dbReference type="OrthoDB" id="9804454at2"/>
<comment type="cofactor">
    <cofactor evidence="1">
        <name>FMN</name>
        <dbReference type="ChEBI" id="CHEBI:58210"/>
    </cofactor>
</comment>
<evidence type="ECO:0000313" key="8">
    <source>
        <dbReference type="Proteomes" id="UP000295023"/>
    </source>
</evidence>
<dbReference type="RefSeq" id="WP_132286509.1">
    <property type="nucleotide sequence ID" value="NZ_SKBM01000005.1"/>
</dbReference>
<evidence type="ECO:0000313" key="7">
    <source>
        <dbReference type="EMBL" id="TCZ64510.1"/>
    </source>
</evidence>
<evidence type="ECO:0000256" key="3">
    <source>
        <dbReference type="ARBA" id="ARBA00022643"/>
    </source>
</evidence>
<dbReference type="GO" id="GO:0010181">
    <property type="term" value="F:FMN binding"/>
    <property type="evidence" value="ECO:0007669"/>
    <property type="project" value="InterPro"/>
</dbReference>
<dbReference type="Gene3D" id="3.20.20.70">
    <property type="entry name" value="Aldolase class I"/>
    <property type="match status" value="1"/>
</dbReference>
<comment type="caution">
    <text evidence="7">The sequence shown here is derived from an EMBL/GenBank/DDBJ whole genome shotgun (WGS) entry which is preliminary data.</text>
</comment>
<dbReference type="SUPFAM" id="SSF51395">
    <property type="entry name" value="FMN-linked oxidoreductases"/>
    <property type="match status" value="1"/>
</dbReference>
<dbReference type="InterPro" id="IPR044152">
    <property type="entry name" value="YqjM-like"/>
</dbReference>
<dbReference type="CDD" id="cd02932">
    <property type="entry name" value="OYE_YqiM_FMN"/>
    <property type="match status" value="1"/>
</dbReference>
<dbReference type="Proteomes" id="UP000295023">
    <property type="component" value="Unassembled WGS sequence"/>
</dbReference>
<keyword evidence="4" id="KW-0521">NADP</keyword>
<dbReference type="AlphaFoldDB" id="A0A4R4DVM8"/>
<gene>
    <name evidence="7" type="ORF">EXY23_07665</name>
</gene>
<dbReference type="PANTHER" id="PTHR43303:SF4">
    <property type="entry name" value="NADPH DEHYDROGENASE C23G7.10C-RELATED"/>
    <property type="match status" value="1"/>
</dbReference>
<evidence type="ECO:0000259" key="6">
    <source>
        <dbReference type="Pfam" id="PF00724"/>
    </source>
</evidence>